<evidence type="ECO:0000313" key="3">
    <source>
        <dbReference type="Proteomes" id="UP000789375"/>
    </source>
</evidence>
<protein>
    <submittedName>
        <fullName evidence="2">13034_t:CDS:1</fullName>
    </submittedName>
</protein>
<dbReference type="Gene3D" id="3.80.10.10">
    <property type="entry name" value="Ribonuclease Inhibitor"/>
    <property type="match status" value="1"/>
</dbReference>
<feature type="domain" description="F-box" evidence="1">
    <location>
        <begin position="22"/>
        <end position="68"/>
    </location>
</feature>
<keyword evidence="3" id="KW-1185">Reference proteome</keyword>
<sequence>MYYASSSLNHIKPLALDSIGTLTTLPSLPDDILYMIKRDLDFASTIALRGACRQLYSALPDSLLFSKIVLPPSLTQRQFDSLFSYLLSTNKTQNIRNLTFDQSQVTERAIISALEHCKNLQDLCILSCKQVMLLPMTNAMVQWHQDKSGNSPDLKELKKINLTRCIGGKRHSLTVKKVIKDLSKLQYHDSNSKSKLNDDFMSTRINLILNSTPIQSLDGVFQFQSCQYDTCEYCTMSCANCKARYKYWDEFWIKCGWCKGRNFCGQCITETSRKNKNYTFQFMRLKLCQMFELPCPY</sequence>
<comment type="caution">
    <text evidence="2">The sequence shown here is derived from an EMBL/GenBank/DDBJ whole genome shotgun (WGS) entry which is preliminary data.</text>
</comment>
<gene>
    <name evidence="2" type="ORF">FMOSSE_LOCUS304</name>
</gene>
<dbReference type="EMBL" id="CAJVPP010000028">
    <property type="protein sequence ID" value="CAG8435777.1"/>
    <property type="molecule type" value="Genomic_DNA"/>
</dbReference>
<dbReference type="AlphaFoldDB" id="A0A9N8YNG5"/>
<evidence type="ECO:0000313" key="2">
    <source>
        <dbReference type="EMBL" id="CAG8435777.1"/>
    </source>
</evidence>
<dbReference type="InterPro" id="IPR032675">
    <property type="entry name" value="LRR_dom_sf"/>
</dbReference>
<name>A0A9N8YNG5_FUNMO</name>
<dbReference type="PROSITE" id="PS50181">
    <property type="entry name" value="FBOX"/>
    <property type="match status" value="1"/>
</dbReference>
<organism evidence="2 3">
    <name type="scientific">Funneliformis mosseae</name>
    <name type="common">Endomycorrhizal fungus</name>
    <name type="synonym">Glomus mosseae</name>
    <dbReference type="NCBI Taxonomy" id="27381"/>
    <lineage>
        <taxon>Eukaryota</taxon>
        <taxon>Fungi</taxon>
        <taxon>Fungi incertae sedis</taxon>
        <taxon>Mucoromycota</taxon>
        <taxon>Glomeromycotina</taxon>
        <taxon>Glomeromycetes</taxon>
        <taxon>Glomerales</taxon>
        <taxon>Glomeraceae</taxon>
        <taxon>Funneliformis</taxon>
    </lineage>
</organism>
<proteinExistence type="predicted"/>
<dbReference type="SUPFAM" id="SSF81383">
    <property type="entry name" value="F-box domain"/>
    <property type="match status" value="1"/>
</dbReference>
<dbReference type="Proteomes" id="UP000789375">
    <property type="component" value="Unassembled WGS sequence"/>
</dbReference>
<evidence type="ECO:0000259" key="1">
    <source>
        <dbReference type="PROSITE" id="PS50181"/>
    </source>
</evidence>
<dbReference type="InterPro" id="IPR001810">
    <property type="entry name" value="F-box_dom"/>
</dbReference>
<accession>A0A9N8YNG5</accession>
<dbReference type="InterPro" id="IPR036047">
    <property type="entry name" value="F-box-like_dom_sf"/>
</dbReference>
<reference evidence="2" key="1">
    <citation type="submission" date="2021-06" db="EMBL/GenBank/DDBJ databases">
        <authorList>
            <person name="Kallberg Y."/>
            <person name="Tangrot J."/>
            <person name="Rosling A."/>
        </authorList>
    </citation>
    <scope>NUCLEOTIDE SEQUENCE</scope>
    <source>
        <strain evidence="2">87-6 pot B 2015</strain>
    </source>
</reference>